<keyword evidence="5 19" id="KW-1003">Cell membrane</keyword>
<evidence type="ECO:0000256" key="8">
    <source>
        <dbReference type="ARBA" id="ARBA00022660"/>
    </source>
</evidence>
<keyword evidence="15 19" id="KW-0560">Oxidoreductase</keyword>
<keyword evidence="25" id="KW-1185">Reference proteome</keyword>
<dbReference type="InterPro" id="IPR004678">
    <property type="entry name" value="Cyt_c_oxidase_cbb3_su3"/>
</dbReference>
<evidence type="ECO:0000256" key="19">
    <source>
        <dbReference type="PIRNR" id="PIRNR000006"/>
    </source>
</evidence>
<name>A0A1H0H5Y3_9GAMM</name>
<keyword evidence="12 19" id="KW-0375">Hydrogen ion transport</keyword>
<dbReference type="PROSITE" id="PS51007">
    <property type="entry name" value="CYTC"/>
    <property type="match status" value="2"/>
</dbReference>
<feature type="binding site" description="axial binding residue" evidence="20">
    <location>
        <position position="283"/>
    </location>
    <ligand>
        <name>heme c</name>
        <dbReference type="ChEBI" id="CHEBI:61717"/>
        <label>1</label>
    </ligand>
    <ligandPart>
        <name>Fe</name>
        <dbReference type="ChEBI" id="CHEBI:18248"/>
    </ligandPart>
</feature>
<dbReference type="UniPathway" id="UPA00705"/>
<keyword evidence="17 19" id="KW-0406">Ion transport</keyword>
<dbReference type="Proteomes" id="UP000199075">
    <property type="component" value="Unassembled WGS sequence"/>
</dbReference>
<reference evidence="25" key="1">
    <citation type="submission" date="2016-10" db="EMBL/GenBank/DDBJ databases">
        <authorList>
            <person name="Varghese N."/>
            <person name="Submissions S."/>
        </authorList>
    </citation>
    <scope>NUCLEOTIDE SEQUENCE [LARGE SCALE GENOMIC DNA]</scope>
    <source>
        <strain evidence="25">CGMCC 1.6444</strain>
    </source>
</reference>
<keyword evidence="4 19" id="KW-0813">Transport</keyword>
<feature type="transmembrane region" description="Helical" evidence="22">
    <location>
        <begin position="12"/>
        <end position="33"/>
    </location>
</feature>
<keyword evidence="10 19" id="KW-0479">Metal-binding</keyword>
<evidence type="ECO:0000256" key="14">
    <source>
        <dbReference type="ARBA" id="ARBA00022989"/>
    </source>
</evidence>
<feature type="binding site" description="axial binding residue" evidence="20">
    <location>
        <position position="153"/>
    </location>
    <ligand>
        <name>heme c</name>
        <dbReference type="ChEBI" id="CHEBI:61717"/>
        <label>1</label>
    </ligand>
    <ligandPart>
        <name>Fe</name>
        <dbReference type="ChEBI" id="CHEBI:18248"/>
    </ligandPart>
</feature>
<evidence type="ECO:0000256" key="12">
    <source>
        <dbReference type="ARBA" id="ARBA00022781"/>
    </source>
</evidence>
<comment type="pathway">
    <text evidence="2 19">Energy metabolism; oxidative phosphorylation.</text>
</comment>
<keyword evidence="9 22" id="KW-0812">Transmembrane</keyword>
<dbReference type="RefSeq" id="WP_089677688.1">
    <property type="nucleotide sequence ID" value="NZ_FNIV01000004.1"/>
</dbReference>
<keyword evidence="7 19" id="KW-0349">Heme</keyword>
<feature type="binding site" description="covalent" evidence="21">
    <location>
        <position position="149"/>
    </location>
    <ligand>
        <name>heme c</name>
        <dbReference type="ChEBI" id="CHEBI:61717"/>
        <label>1</label>
    </ligand>
</feature>
<evidence type="ECO:0000256" key="4">
    <source>
        <dbReference type="ARBA" id="ARBA00022448"/>
    </source>
</evidence>
<evidence type="ECO:0000259" key="23">
    <source>
        <dbReference type="PROSITE" id="PS51007"/>
    </source>
</evidence>
<dbReference type="GO" id="GO:0046872">
    <property type="term" value="F:metal ion binding"/>
    <property type="evidence" value="ECO:0007669"/>
    <property type="project" value="UniProtKB-KW"/>
</dbReference>
<evidence type="ECO:0000256" key="3">
    <source>
        <dbReference type="ARBA" id="ARBA00006113"/>
    </source>
</evidence>
<dbReference type="GO" id="GO:1902600">
    <property type="term" value="P:proton transmembrane transport"/>
    <property type="evidence" value="ECO:0007669"/>
    <property type="project" value="UniProtKB-KW"/>
</dbReference>
<dbReference type="InterPro" id="IPR009056">
    <property type="entry name" value="Cyt_c-like_dom"/>
</dbReference>
<evidence type="ECO:0000313" key="25">
    <source>
        <dbReference type="Proteomes" id="UP000199075"/>
    </source>
</evidence>
<organism evidence="24 25">
    <name type="scientific">Halomonas shengliensis</name>
    <dbReference type="NCBI Taxonomy" id="419597"/>
    <lineage>
        <taxon>Bacteria</taxon>
        <taxon>Pseudomonadati</taxon>
        <taxon>Pseudomonadota</taxon>
        <taxon>Gammaproteobacteria</taxon>
        <taxon>Oceanospirillales</taxon>
        <taxon>Halomonadaceae</taxon>
        <taxon>Halomonas</taxon>
    </lineage>
</organism>
<accession>A0A1H0H5Y3</accession>
<evidence type="ECO:0000256" key="21">
    <source>
        <dbReference type="PIRSR" id="PIRSR000006-2"/>
    </source>
</evidence>
<protein>
    <recommendedName>
        <fullName evidence="19">Cbb3-type cytochrome c oxidase subunit</fullName>
    </recommendedName>
</protein>
<keyword evidence="11" id="KW-0677">Repeat</keyword>
<proteinExistence type="inferred from homology"/>
<gene>
    <name evidence="24" type="ORF">SAMN04487957_10415</name>
</gene>
<evidence type="ECO:0000256" key="13">
    <source>
        <dbReference type="ARBA" id="ARBA00022982"/>
    </source>
</evidence>
<comment type="subcellular location">
    <subcellularLocation>
        <location evidence="1 19">Cell inner membrane</location>
    </subcellularLocation>
</comment>
<dbReference type="NCBIfam" id="TIGR00782">
    <property type="entry name" value="ccoP"/>
    <property type="match status" value="1"/>
</dbReference>
<keyword evidence="13 19" id="KW-0249">Electron transport</keyword>
<dbReference type="OrthoDB" id="9811281at2"/>
<dbReference type="PIRSF" id="PIRSF000006">
    <property type="entry name" value="Cbb3-Cox_fixP"/>
    <property type="match status" value="1"/>
</dbReference>
<feature type="binding site" description="covalent" evidence="21">
    <location>
        <position position="237"/>
    </location>
    <ligand>
        <name>heme c</name>
        <dbReference type="ChEBI" id="CHEBI:61717"/>
        <label>2</label>
    </ligand>
</feature>
<dbReference type="GO" id="GO:0016491">
    <property type="term" value="F:oxidoreductase activity"/>
    <property type="evidence" value="ECO:0007669"/>
    <property type="project" value="UniProtKB-KW"/>
</dbReference>
<keyword evidence="14 22" id="KW-1133">Transmembrane helix</keyword>
<comment type="subunit">
    <text evidence="19">Component of the cbb3-type cytochrome c oxidase.</text>
</comment>
<evidence type="ECO:0000256" key="16">
    <source>
        <dbReference type="ARBA" id="ARBA00023004"/>
    </source>
</evidence>
<comment type="cofactor">
    <cofactor evidence="19 21">
        <name>heme c</name>
        <dbReference type="ChEBI" id="CHEBI:61717"/>
    </cofactor>
    <text evidence="19 21">Binds 2 heme C groups per subunit.</text>
</comment>
<dbReference type="EMBL" id="FNIV01000004">
    <property type="protein sequence ID" value="SDO14331.1"/>
    <property type="molecule type" value="Genomic_DNA"/>
</dbReference>
<comment type="function">
    <text evidence="19">C-type cytochrome. Part of the cbb3-type cytochrome c oxidase complex.</text>
</comment>
<dbReference type="InterPro" id="IPR032858">
    <property type="entry name" value="CcoP_N"/>
</dbReference>
<keyword evidence="18 19" id="KW-0472">Membrane</keyword>
<feature type="transmembrane region" description="Helical" evidence="22">
    <location>
        <begin position="68"/>
        <end position="87"/>
    </location>
</feature>
<evidence type="ECO:0000256" key="15">
    <source>
        <dbReference type="ARBA" id="ARBA00023002"/>
    </source>
</evidence>
<feature type="binding site" description="axial binding residue" evidence="20">
    <location>
        <position position="238"/>
    </location>
    <ligand>
        <name>heme c</name>
        <dbReference type="ChEBI" id="CHEBI:61717"/>
        <label>2</label>
    </ligand>
    <ligandPart>
        <name>Fe</name>
        <dbReference type="ChEBI" id="CHEBI:18248"/>
    </ligandPart>
</feature>
<dbReference type="SUPFAM" id="SSF46626">
    <property type="entry name" value="Cytochrome c"/>
    <property type="match status" value="2"/>
</dbReference>
<evidence type="ECO:0000256" key="18">
    <source>
        <dbReference type="ARBA" id="ARBA00023136"/>
    </source>
</evidence>
<evidence type="ECO:0000256" key="11">
    <source>
        <dbReference type="ARBA" id="ARBA00022737"/>
    </source>
</evidence>
<comment type="similarity">
    <text evidence="3 19">Belongs to the CcoP / FixP family.</text>
</comment>
<dbReference type="PANTHER" id="PTHR33751">
    <property type="entry name" value="CBB3-TYPE CYTOCHROME C OXIDASE SUBUNIT FIXP"/>
    <property type="match status" value="1"/>
</dbReference>
<dbReference type="InterPro" id="IPR036909">
    <property type="entry name" value="Cyt_c-like_dom_sf"/>
</dbReference>
<dbReference type="PANTHER" id="PTHR33751:SF1">
    <property type="entry name" value="CBB3-TYPE CYTOCHROME C OXIDASE SUBUNIT FIXP"/>
    <property type="match status" value="1"/>
</dbReference>
<evidence type="ECO:0000313" key="24">
    <source>
        <dbReference type="EMBL" id="SDO14331.1"/>
    </source>
</evidence>
<evidence type="ECO:0000256" key="9">
    <source>
        <dbReference type="ARBA" id="ARBA00022692"/>
    </source>
</evidence>
<dbReference type="InterPro" id="IPR050597">
    <property type="entry name" value="Cytochrome_c_Oxidase_Subunit"/>
</dbReference>
<feature type="binding site" description="covalent" evidence="21">
    <location>
        <position position="234"/>
    </location>
    <ligand>
        <name>heme c</name>
        <dbReference type="ChEBI" id="CHEBI:61717"/>
        <label>2</label>
    </ligand>
</feature>
<dbReference type="STRING" id="419597.SAMN04487957_10415"/>
<dbReference type="GO" id="GO:0020037">
    <property type="term" value="F:heme binding"/>
    <property type="evidence" value="ECO:0007669"/>
    <property type="project" value="InterPro"/>
</dbReference>
<dbReference type="GO" id="GO:0006119">
    <property type="term" value="P:oxidative phosphorylation"/>
    <property type="evidence" value="ECO:0007669"/>
    <property type="project" value="UniProtKB-UniPathway"/>
</dbReference>
<evidence type="ECO:0000256" key="6">
    <source>
        <dbReference type="ARBA" id="ARBA00022519"/>
    </source>
</evidence>
<dbReference type="Pfam" id="PF13442">
    <property type="entry name" value="Cytochrome_CBB3"/>
    <property type="match status" value="2"/>
</dbReference>
<evidence type="ECO:0000256" key="5">
    <source>
        <dbReference type="ARBA" id="ARBA00022475"/>
    </source>
</evidence>
<dbReference type="AlphaFoldDB" id="A0A1H0H5Y3"/>
<evidence type="ECO:0000256" key="20">
    <source>
        <dbReference type="PIRSR" id="PIRSR000006-1"/>
    </source>
</evidence>
<keyword evidence="16 19" id="KW-0408">Iron</keyword>
<feature type="domain" description="Cytochrome c" evidence="23">
    <location>
        <begin position="136"/>
        <end position="214"/>
    </location>
</feature>
<evidence type="ECO:0000256" key="2">
    <source>
        <dbReference type="ARBA" id="ARBA00004673"/>
    </source>
</evidence>
<feature type="binding site" description="covalent" evidence="21">
    <location>
        <position position="152"/>
    </location>
    <ligand>
        <name>heme c</name>
        <dbReference type="ChEBI" id="CHEBI:61717"/>
        <label>1</label>
    </ligand>
</feature>
<evidence type="ECO:0000256" key="10">
    <source>
        <dbReference type="ARBA" id="ARBA00022723"/>
    </source>
</evidence>
<dbReference type="GO" id="GO:0005886">
    <property type="term" value="C:plasma membrane"/>
    <property type="evidence" value="ECO:0007669"/>
    <property type="project" value="UniProtKB-SubCell"/>
</dbReference>
<dbReference type="Pfam" id="PF14715">
    <property type="entry name" value="FixP_N"/>
    <property type="match status" value="1"/>
</dbReference>
<keyword evidence="8 19" id="KW-0679">Respiratory chain</keyword>
<dbReference type="InterPro" id="IPR038414">
    <property type="entry name" value="CcoP_N_sf"/>
</dbReference>
<keyword evidence="6 19" id="KW-0997">Cell inner membrane</keyword>
<evidence type="ECO:0000256" key="7">
    <source>
        <dbReference type="ARBA" id="ARBA00022617"/>
    </source>
</evidence>
<evidence type="ECO:0000256" key="22">
    <source>
        <dbReference type="SAM" id="Phobius"/>
    </source>
</evidence>
<evidence type="ECO:0000256" key="17">
    <source>
        <dbReference type="ARBA" id="ARBA00023065"/>
    </source>
</evidence>
<evidence type="ECO:0000256" key="1">
    <source>
        <dbReference type="ARBA" id="ARBA00004533"/>
    </source>
</evidence>
<dbReference type="GO" id="GO:0009055">
    <property type="term" value="F:electron transfer activity"/>
    <property type="evidence" value="ECO:0007669"/>
    <property type="project" value="InterPro"/>
</dbReference>
<feature type="binding site" description="axial binding residue" evidence="20">
    <location>
        <position position="192"/>
    </location>
    <ligand>
        <name>heme c</name>
        <dbReference type="ChEBI" id="CHEBI:61717"/>
        <label>2</label>
    </ligand>
    <ligandPart>
        <name>Fe</name>
        <dbReference type="ChEBI" id="CHEBI:18248"/>
    </ligandPart>
</feature>
<dbReference type="Gene3D" id="1.10.760.10">
    <property type="entry name" value="Cytochrome c-like domain"/>
    <property type="match status" value="2"/>
</dbReference>
<feature type="domain" description="Cytochrome c" evidence="23">
    <location>
        <begin position="221"/>
        <end position="306"/>
    </location>
</feature>
<dbReference type="Gene3D" id="6.10.280.130">
    <property type="match status" value="1"/>
</dbReference>
<sequence length="309" mass="34058">MNNLWGDSLSGFWSAWIIVITLGSIGIAFWLLYANRKTDKTPDAEGNVDTTGHAADGIEEYDNPLPRWWFQLYVGTVIFALGYLVLYPGLGNFAGVLGWSQESQWEEEVERAEERFTPIFAQYQEVPIPELAQDAEAMQVAERIYLNNCAVCHGSGAQGGYGFPNLTDDEWLYGGEPENILATLNNGRNGLMPSWQQLGEENIENVTQHVLALSGNEHDAERAESGAATFASVCAACHMPDGTGNQALGAPNLTNDIWLYLQPGQEVADSVRQTLRNGRNGHMPAQAAYIGEERVHLVAAYVYSLRDQD</sequence>